<evidence type="ECO:0000256" key="3">
    <source>
        <dbReference type="ARBA" id="ARBA00022729"/>
    </source>
</evidence>
<dbReference type="GO" id="GO:0055052">
    <property type="term" value="C:ATP-binding cassette (ABC) transporter complex, substrate-binding subunit-containing"/>
    <property type="evidence" value="ECO:0007669"/>
    <property type="project" value="TreeGrafter"/>
</dbReference>
<name>A0A0C7P158_DEFTU</name>
<evidence type="ECO:0000313" key="5">
    <source>
        <dbReference type="Proteomes" id="UP000032809"/>
    </source>
</evidence>
<dbReference type="AlphaFoldDB" id="A0A0C7P158"/>
<dbReference type="STRING" id="1006576.DTL3_0695"/>
<reference evidence="5" key="1">
    <citation type="submission" date="2014-11" db="EMBL/GenBank/DDBJ databases">
        <authorList>
            <person name="Wibberg D."/>
        </authorList>
    </citation>
    <scope>NUCLEOTIDE SEQUENCE [LARGE SCALE GENOMIC DNA]</scope>
    <source>
        <strain evidence="5">L3</strain>
    </source>
</reference>
<keyword evidence="5" id="KW-1185">Reference proteome</keyword>
<evidence type="ECO:0000256" key="2">
    <source>
        <dbReference type="ARBA" id="ARBA00022448"/>
    </source>
</evidence>
<organism evidence="4 5">
    <name type="scientific">Defluviitoga tunisiensis</name>
    <dbReference type="NCBI Taxonomy" id="1006576"/>
    <lineage>
        <taxon>Bacteria</taxon>
        <taxon>Thermotogati</taxon>
        <taxon>Thermotogota</taxon>
        <taxon>Thermotogae</taxon>
        <taxon>Petrotogales</taxon>
        <taxon>Petrotogaceae</taxon>
        <taxon>Defluviitoga</taxon>
    </lineage>
</organism>
<evidence type="ECO:0000313" key="4">
    <source>
        <dbReference type="EMBL" id="CEP78005.1"/>
    </source>
</evidence>
<dbReference type="HOGENOM" id="CLU_031285_10_1_0"/>
<dbReference type="OrthoDB" id="9795467at2"/>
<dbReference type="PANTHER" id="PTHR30061:SF50">
    <property type="entry name" value="MALTOSE_MALTODEXTRIN-BINDING PERIPLASMIC PROTEIN"/>
    <property type="match status" value="1"/>
</dbReference>
<dbReference type="EMBL" id="LN824141">
    <property type="protein sequence ID" value="CEP78005.1"/>
    <property type="molecule type" value="Genomic_DNA"/>
</dbReference>
<proteinExistence type="inferred from homology"/>
<keyword evidence="4" id="KW-0762">Sugar transport</keyword>
<dbReference type="GO" id="GO:0015768">
    <property type="term" value="P:maltose transport"/>
    <property type="evidence" value="ECO:0007669"/>
    <property type="project" value="TreeGrafter"/>
</dbReference>
<sequence length="415" mass="46976">MKKTFVLVISLLVSVFILAQMKELIFWHSYSTTSGEYKLLTKEIIPEFEKAHPEIKVTEVQVPYDEMRKRLIVSTAAAQYPDVMRMDIIWVPQFADIGVLLAIDKEFPQDFAKIKETFLPGPLSTNYWKGNYYGVPLDTNTRVLLWNKKMFEEAGLKEPPNTMEEFIEYIKILTKDVDGDGENDQWGFADTGFGPWNSIPWIYSFGGQILDTTNSKAEGYVNSSESVEALKIFRELYEQGYIAPIGGGGIGVLEGYAEGIYAMTFDGPWAWSIIKGQYPEAEINFALVPQGKGGSRSVVGGEDIVIFNSTKYKEESWEFVKYMTSKEVQLKFATVGQMPVLKGLLDEPEIKVHLFFPVYLEQLETAVARSPHPAWNEINDIMDSAWQNSVIGGVDPKKSLDNAAKEIEKILQKYK</sequence>
<dbReference type="GO" id="GO:0042956">
    <property type="term" value="P:maltodextrin transmembrane transport"/>
    <property type="evidence" value="ECO:0007669"/>
    <property type="project" value="TreeGrafter"/>
</dbReference>
<dbReference type="KEGG" id="dtn:DTL3_0695"/>
<accession>A0A0C7P158</accession>
<keyword evidence="2" id="KW-0813">Transport</keyword>
<dbReference type="SUPFAM" id="SSF53850">
    <property type="entry name" value="Periplasmic binding protein-like II"/>
    <property type="match status" value="1"/>
</dbReference>
<dbReference type="PANTHER" id="PTHR30061">
    <property type="entry name" value="MALTOSE-BINDING PERIPLASMIC PROTEIN"/>
    <property type="match status" value="1"/>
</dbReference>
<dbReference type="Proteomes" id="UP000032809">
    <property type="component" value="Chromosome I"/>
</dbReference>
<dbReference type="InterPro" id="IPR006059">
    <property type="entry name" value="SBP"/>
</dbReference>
<comment type="similarity">
    <text evidence="1">Belongs to the bacterial solute-binding protein 1 family.</text>
</comment>
<dbReference type="Pfam" id="PF01547">
    <property type="entry name" value="SBP_bac_1"/>
    <property type="match status" value="1"/>
</dbReference>
<dbReference type="Gene3D" id="3.40.190.10">
    <property type="entry name" value="Periplasmic binding protein-like II"/>
    <property type="match status" value="2"/>
</dbReference>
<keyword evidence="3" id="KW-0732">Signal</keyword>
<dbReference type="RefSeq" id="WP_052670324.1">
    <property type="nucleotide sequence ID" value="NZ_LN824141.1"/>
</dbReference>
<dbReference type="GO" id="GO:1901982">
    <property type="term" value="F:maltose binding"/>
    <property type="evidence" value="ECO:0007669"/>
    <property type="project" value="TreeGrafter"/>
</dbReference>
<evidence type="ECO:0000256" key="1">
    <source>
        <dbReference type="ARBA" id="ARBA00008520"/>
    </source>
</evidence>
<gene>
    <name evidence="4" type="ORF">DTL3_0695</name>
</gene>
<protein>
    <submittedName>
        <fullName evidence="4">ABC-type sugar transport system, periplasmic component</fullName>
    </submittedName>
</protein>
<dbReference type="PATRIC" id="fig|1006576.9.peg.676"/>